<feature type="chain" id="PRO_5042216588" evidence="2">
    <location>
        <begin position="19"/>
        <end position="328"/>
    </location>
</feature>
<keyword evidence="2" id="KW-0732">Signal</keyword>
<dbReference type="EMBL" id="NPEF02000015">
    <property type="protein sequence ID" value="MDV6236607.1"/>
    <property type="molecule type" value="Genomic_DNA"/>
</dbReference>
<name>A0AAE4QP28_9LEPT</name>
<dbReference type="InterPro" id="IPR007314">
    <property type="entry name" value="Cofac_haem-bd_dom"/>
</dbReference>
<evidence type="ECO:0000256" key="1">
    <source>
        <dbReference type="SAM" id="MobiDB-lite"/>
    </source>
</evidence>
<dbReference type="AlphaFoldDB" id="A0AAE4QP28"/>
<evidence type="ECO:0000256" key="2">
    <source>
        <dbReference type="SAM" id="SignalP"/>
    </source>
</evidence>
<dbReference type="Proteomes" id="UP000232122">
    <property type="component" value="Unassembled WGS sequence"/>
</dbReference>
<feature type="region of interest" description="Disordered" evidence="1">
    <location>
        <begin position="28"/>
        <end position="70"/>
    </location>
</feature>
<evidence type="ECO:0000313" key="4">
    <source>
        <dbReference type="EMBL" id="MDV6236607.1"/>
    </source>
</evidence>
<proteinExistence type="predicted"/>
<evidence type="ECO:0000313" key="5">
    <source>
        <dbReference type="Proteomes" id="UP000232122"/>
    </source>
</evidence>
<reference evidence="4 5" key="1">
    <citation type="journal article" date="2018" name="Microb. Genom.">
        <title>Deciphering the unexplored Leptospira diversity from soils uncovers genomic evolution to virulence.</title>
        <authorList>
            <person name="Thibeaux R."/>
            <person name="Iraola G."/>
            <person name="Ferres I."/>
            <person name="Bierque E."/>
            <person name="Girault D."/>
            <person name="Soupe-Gilbert M.E."/>
            <person name="Picardeau M."/>
            <person name="Goarant C."/>
        </authorList>
    </citation>
    <scope>NUCLEOTIDE SEQUENCE [LARGE SCALE GENOMIC DNA]</scope>
    <source>
        <strain evidence="4 5">ATI7-C-A5</strain>
    </source>
</reference>
<dbReference type="CDD" id="cd14727">
    <property type="entry name" value="ChanN-like"/>
    <property type="match status" value="1"/>
</dbReference>
<feature type="compositionally biased region" description="Polar residues" evidence="1">
    <location>
        <begin position="61"/>
        <end position="70"/>
    </location>
</feature>
<gene>
    <name evidence="4" type="ORF">CH379_013320</name>
</gene>
<accession>A0AAE4QP28</accession>
<dbReference type="Gene3D" id="3.40.50.11550">
    <property type="match status" value="1"/>
</dbReference>
<feature type="domain" description="Haem-binding uptake Tiki superfamily ChaN" evidence="3">
    <location>
        <begin position="82"/>
        <end position="286"/>
    </location>
</feature>
<feature type="signal peptide" evidence="2">
    <location>
        <begin position="1"/>
        <end position="18"/>
    </location>
</feature>
<dbReference type="RefSeq" id="WP_317573294.1">
    <property type="nucleotide sequence ID" value="NZ_NPEF02000015.1"/>
</dbReference>
<protein>
    <submittedName>
        <fullName evidence="4">ChaN family lipoprotein</fullName>
    </submittedName>
</protein>
<dbReference type="SUPFAM" id="SSF159501">
    <property type="entry name" value="EreA/ChaN-like"/>
    <property type="match status" value="1"/>
</dbReference>
<sequence length="328" mass="37466">MRFSILLSFCLSAASAWTGESFSSEPERKVLTASAETDERTVSDGDSDSSFAVSDEKTDSKSPASIQKGSVKTAVSPEAIFDSFDNHDILIFGEEHDDVMGHRIRLEWFKRISSKTPVVLSLEMLEKDQQKTLDEYLNGQIGERAFLNSLKLWPNHLRDYQPFLQFAKENRIPVLASNVPRKYVNLVSNSGLEELYKIRSVFLPPKYLIRKFSQDEYESKIRNTLREHPGAAQNEGLIRRFVDAQYLWDAGMADSIANAFLTKGRKIVHINGRFHSDQGFGVTFRLRELGFRVLTVSMFPQKSEEPIPPEIFLRNDFTVVTERTEKEN</sequence>
<keyword evidence="4" id="KW-0449">Lipoprotein</keyword>
<comment type="caution">
    <text evidence="4">The sequence shown here is derived from an EMBL/GenBank/DDBJ whole genome shotgun (WGS) entry which is preliminary data.</text>
</comment>
<dbReference type="Pfam" id="PF04187">
    <property type="entry name" value="Cofac_haem_bdg"/>
    <property type="match status" value="1"/>
</dbReference>
<keyword evidence="5" id="KW-1185">Reference proteome</keyword>
<evidence type="ECO:0000259" key="3">
    <source>
        <dbReference type="Pfam" id="PF04187"/>
    </source>
</evidence>
<organism evidence="4 5">
    <name type="scientific">Leptospira ellisii</name>
    <dbReference type="NCBI Taxonomy" id="2023197"/>
    <lineage>
        <taxon>Bacteria</taxon>
        <taxon>Pseudomonadati</taxon>
        <taxon>Spirochaetota</taxon>
        <taxon>Spirochaetia</taxon>
        <taxon>Leptospirales</taxon>
        <taxon>Leptospiraceae</taxon>
        <taxon>Leptospira</taxon>
    </lineage>
</organism>